<dbReference type="InterPro" id="IPR006035">
    <property type="entry name" value="Ureohydrolase"/>
</dbReference>
<evidence type="ECO:0000256" key="4">
    <source>
        <dbReference type="PROSITE-ProRule" id="PRU00742"/>
    </source>
</evidence>
<dbReference type="PROSITE" id="PS51409">
    <property type="entry name" value="ARGINASE_2"/>
    <property type="match status" value="1"/>
</dbReference>
<reference evidence="5 6" key="1">
    <citation type="submission" date="2019-09" db="EMBL/GenBank/DDBJ databases">
        <title>Genome sequence and assembly of Taibaiella sp.</title>
        <authorList>
            <person name="Chhetri G."/>
        </authorList>
    </citation>
    <scope>NUCLEOTIDE SEQUENCE [LARGE SCALE GENOMIC DNA]</scope>
    <source>
        <strain evidence="5 6">KVB11</strain>
    </source>
</reference>
<dbReference type="PIRSF" id="PIRSF036979">
    <property type="entry name" value="Arginase"/>
    <property type="match status" value="1"/>
</dbReference>
<dbReference type="AlphaFoldDB" id="A0A5M6CKI3"/>
<feature type="binding site" evidence="3">
    <location>
        <position position="184"/>
    </location>
    <ligand>
        <name>Mn(2+)</name>
        <dbReference type="ChEBI" id="CHEBI:29035"/>
        <label>1</label>
    </ligand>
</feature>
<dbReference type="CDD" id="cd11593">
    <property type="entry name" value="Agmatinase-like_2"/>
    <property type="match status" value="1"/>
</dbReference>
<keyword evidence="1 3" id="KW-0479">Metal-binding</keyword>
<dbReference type="GO" id="GO:0033389">
    <property type="term" value="P:putrescine biosynthetic process from arginine, via agmatine"/>
    <property type="evidence" value="ECO:0007669"/>
    <property type="project" value="TreeGrafter"/>
</dbReference>
<evidence type="ECO:0000313" key="6">
    <source>
        <dbReference type="Proteomes" id="UP000323632"/>
    </source>
</evidence>
<gene>
    <name evidence="5" type="ORF">F0919_13970</name>
</gene>
<dbReference type="Pfam" id="PF00491">
    <property type="entry name" value="Arginase"/>
    <property type="match status" value="1"/>
</dbReference>
<keyword evidence="2" id="KW-0378">Hydrolase</keyword>
<comment type="similarity">
    <text evidence="4">Belongs to the arginase family.</text>
</comment>
<proteinExistence type="inferred from homology"/>
<organism evidence="5 6">
    <name type="scientific">Taibaiella lutea</name>
    <dbReference type="NCBI Taxonomy" id="2608001"/>
    <lineage>
        <taxon>Bacteria</taxon>
        <taxon>Pseudomonadati</taxon>
        <taxon>Bacteroidota</taxon>
        <taxon>Chitinophagia</taxon>
        <taxon>Chitinophagales</taxon>
        <taxon>Chitinophagaceae</taxon>
        <taxon>Taibaiella</taxon>
    </lineage>
</organism>
<keyword evidence="3" id="KW-0464">Manganese</keyword>
<dbReference type="Proteomes" id="UP000323632">
    <property type="component" value="Unassembled WGS sequence"/>
</dbReference>
<evidence type="ECO:0000313" key="5">
    <source>
        <dbReference type="EMBL" id="KAA5533639.1"/>
    </source>
</evidence>
<protein>
    <submittedName>
        <fullName evidence="5">Agmatinase family protein</fullName>
    </submittedName>
</protein>
<dbReference type="Gene3D" id="3.40.800.10">
    <property type="entry name" value="Ureohydrolase domain"/>
    <property type="match status" value="1"/>
</dbReference>
<dbReference type="PANTHER" id="PTHR11358">
    <property type="entry name" value="ARGINASE/AGMATINASE"/>
    <property type="match status" value="1"/>
</dbReference>
<dbReference type="GO" id="GO:0008783">
    <property type="term" value="F:agmatinase activity"/>
    <property type="evidence" value="ECO:0007669"/>
    <property type="project" value="TreeGrafter"/>
</dbReference>
<dbReference type="PANTHER" id="PTHR11358:SF26">
    <property type="entry name" value="GUANIDINO ACID HYDROLASE, MITOCHONDRIAL"/>
    <property type="match status" value="1"/>
</dbReference>
<keyword evidence="6" id="KW-1185">Reference proteome</keyword>
<accession>A0A5M6CKI3</accession>
<dbReference type="RefSeq" id="WP_150033386.1">
    <property type="nucleotide sequence ID" value="NZ_VWSH01000003.1"/>
</dbReference>
<feature type="binding site" evidence="3">
    <location>
        <position position="276"/>
    </location>
    <ligand>
        <name>Mn(2+)</name>
        <dbReference type="ChEBI" id="CHEBI:29035"/>
        <label>1</label>
    </ligand>
</feature>
<dbReference type="GO" id="GO:0046872">
    <property type="term" value="F:metal ion binding"/>
    <property type="evidence" value="ECO:0007669"/>
    <property type="project" value="UniProtKB-KW"/>
</dbReference>
<comment type="cofactor">
    <cofactor evidence="3">
        <name>Mn(2+)</name>
        <dbReference type="ChEBI" id="CHEBI:29035"/>
    </cofactor>
    <text evidence="3">Binds 2 manganese ions per subunit.</text>
</comment>
<feature type="binding site" evidence="3">
    <location>
        <position position="157"/>
    </location>
    <ligand>
        <name>Mn(2+)</name>
        <dbReference type="ChEBI" id="CHEBI:29035"/>
        <label>1</label>
    </ligand>
</feature>
<dbReference type="EMBL" id="VWSH01000003">
    <property type="protein sequence ID" value="KAA5533639.1"/>
    <property type="molecule type" value="Genomic_DNA"/>
</dbReference>
<evidence type="ECO:0000256" key="2">
    <source>
        <dbReference type="ARBA" id="ARBA00022801"/>
    </source>
</evidence>
<dbReference type="SUPFAM" id="SSF52768">
    <property type="entry name" value="Arginase/deacetylase"/>
    <property type="match status" value="1"/>
</dbReference>
<evidence type="ECO:0000256" key="1">
    <source>
        <dbReference type="ARBA" id="ARBA00022723"/>
    </source>
</evidence>
<dbReference type="InterPro" id="IPR023696">
    <property type="entry name" value="Ureohydrolase_dom_sf"/>
</dbReference>
<sequence length="351" mass="39422">MSSNALDNFDPNSPGLVSNNIFGLPFSEDNSELILIPVPWEVTVSYRPGTSRGPEQIFDASMQVDLYDPEFQDVWKQGFYMVPYDKNIRNKSDYLRSCAELIIGCLSEGNPVQCSNQLVNKLKEVNDGGKMMHDWIHNLTSHYLKLGKKVALIGGDHSTPLGFIKALGEKHESFGILQIDAHADLREAYEGFTYSHASIMYNVLKEVSQVHKLVQVGIRDYCDEELDIINNNPERIKTFFDRDIKIKQYEGAHWKDIVDEIVVALPQKVYISFDIDGLDPKLCPNTGTPVPGGFELEQVFYLFSKVKKSGREIIGFDLNEVSSGSHGHDCIDPIVGARALYKMCNHLAGSN</sequence>
<dbReference type="PRINTS" id="PR00116">
    <property type="entry name" value="ARGINASE"/>
</dbReference>
<comment type="caution">
    <text evidence="5">The sequence shown here is derived from an EMBL/GenBank/DDBJ whole genome shotgun (WGS) entry which is preliminary data.</text>
</comment>
<evidence type="ECO:0000256" key="3">
    <source>
        <dbReference type="PIRSR" id="PIRSR036979-1"/>
    </source>
</evidence>
<feature type="binding site" evidence="3">
    <location>
        <position position="274"/>
    </location>
    <ligand>
        <name>Mn(2+)</name>
        <dbReference type="ChEBI" id="CHEBI:29035"/>
        <label>1</label>
    </ligand>
</feature>
<feature type="binding site" evidence="3">
    <location>
        <position position="180"/>
    </location>
    <ligand>
        <name>Mn(2+)</name>
        <dbReference type="ChEBI" id="CHEBI:29035"/>
        <label>1</label>
    </ligand>
</feature>
<name>A0A5M6CKI3_9BACT</name>
<feature type="binding site" evidence="3">
    <location>
        <position position="182"/>
    </location>
    <ligand>
        <name>Mn(2+)</name>
        <dbReference type="ChEBI" id="CHEBI:29035"/>
        <label>1</label>
    </ligand>
</feature>